<dbReference type="GO" id="GO:0046854">
    <property type="term" value="P:phosphatidylinositol phosphate biosynthetic process"/>
    <property type="evidence" value="ECO:0007669"/>
    <property type="project" value="InterPro"/>
</dbReference>
<evidence type="ECO:0000256" key="1">
    <source>
        <dbReference type="ARBA" id="ARBA00009759"/>
    </source>
</evidence>
<reference evidence="5 6" key="1">
    <citation type="submission" date="2016-09" db="EMBL/GenBank/DDBJ databases">
        <title>The complete genome sequences of Rhizobium gallicum, symbiovars gallicum and phaseoli, symbionts associated to common bean (Phaseolus vulgaris).</title>
        <authorList>
            <person name="Bustos P."/>
            <person name="Santamaria R.I."/>
            <person name="Perez-Carrascal O.M."/>
            <person name="Juarez S."/>
            <person name="Lozano L."/>
            <person name="Martinez-Flores I."/>
            <person name="Martinez-Romero E."/>
            <person name="Cevallos M."/>
            <person name="Romero D."/>
            <person name="Davila G."/>
            <person name="Gonzalez V."/>
        </authorList>
    </citation>
    <scope>NUCLEOTIDE SEQUENCE [LARGE SCALE GENOMIC DNA]</scope>
    <source>
        <strain evidence="5 6">8C-3</strain>
        <plasmid evidence="6">Plasmid prsp8c3a</plasmid>
    </source>
</reference>
<dbReference type="PROSITE" id="PS00630">
    <property type="entry name" value="IMP_2"/>
    <property type="match status" value="1"/>
</dbReference>
<feature type="binding site" evidence="4">
    <location>
        <position position="226"/>
    </location>
    <ligand>
        <name>Mg(2+)</name>
        <dbReference type="ChEBI" id="CHEBI:18420"/>
        <label>1</label>
        <note>catalytic</note>
    </ligand>
</feature>
<dbReference type="GO" id="GO:0008934">
    <property type="term" value="F:inositol monophosphate 1-phosphatase activity"/>
    <property type="evidence" value="ECO:0007669"/>
    <property type="project" value="TreeGrafter"/>
</dbReference>
<dbReference type="InterPro" id="IPR000760">
    <property type="entry name" value="Inositol_monophosphatase-like"/>
</dbReference>
<dbReference type="PRINTS" id="PR00377">
    <property type="entry name" value="IMPHPHTASES"/>
</dbReference>
<evidence type="ECO:0000256" key="4">
    <source>
        <dbReference type="PIRSR" id="PIRSR600760-2"/>
    </source>
</evidence>
<dbReference type="InterPro" id="IPR020550">
    <property type="entry name" value="Inositol_monophosphatase_CS"/>
</dbReference>
<dbReference type="Proteomes" id="UP000185109">
    <property type="component" value="Plasmid pRsp8C3a"/>
</dbReference>
<keyword evidence="2 4" id="KW-0479">Metal-binding</keyword>
<dbReference type="EMBL" id="CP017242">
    <property type="protein sequence ID" value="APO77207.1"/>
    <property type="molecule type" value="Genomic_DNA"/>
</dbReference>
<dbReference type="AlphaFoldDB" id="A0A1L5PAI2"/>
<evidence type="ECO:0000256" key="3">
    <source>
        <dbReference type="ARBA" id="ARBA00022842"/>
    </source>
</evidence>
<comment type="similarity">
    <text evidence="1">Belongs to the inositol monophosphatase superfamily.</text>
</comment>
<keyword evidence="5" id="KW-0614">Plasmid</keyword>
<proteinExistence type="inferred from homology"/>
<gene>
    <name evidence="5" type="ORF">AM571_PA00326</name>
</gene>
<feature type="binding site" evidence="4">
    <location>
        <position position="97"/>
    </location>
    <ligand>
        <name>Mg(2+)</name>
        <dbReference type="ChEBI" id="CHEBI:18420"/>
        <label>1</label>
        <note>catalytic</note>
    </ligand>
</feature>
<feature type="binding site" evidence="4">
    <location>
        <position position="100"/>
    </location>
    <ligand>
        <name>Mg(2+)</name>
        <dbReference type="ChEBI" id="CHEBI:18420"/>
        <label>1</label>
        <note>catalytic</note>
    </ligand>
</feature>
<dbReference type="GO" id="GO:0006020">
    <property type="term" value="P:inositol metabolic process"/>
    <property type="evidence" value="ECO:0007669"/>
    <property type="project" value="TreeGrafter"/>
</dbReference>
<dbReference type="GO" id="GO:0007165">
    <property type="term" value="P:signal transduction"/>
    <property type="evidence" value="ECO:0007669"/>
    <property type="project" value="TreeGrafter"/>
</dbReference>
<sequence>MKAFLPQVIIDGLIDAVRDTARREIMPRFRNLRPGAIDTKSAPDDLVTEADRAAERAITDAVRVLLPAALVVGEEAAFETPGLLDELATAEMAVIVDPVDGTWNFANGLAVFGVILAVTIRGETVFGLLYDPVMDDWIVAERGRGAWYCRPGKAPVRCPGPSRKPLGESHGVVPLFLFPKEQQAGIAACFQKINRVSALRCSCHEYRMMALGSVDFILSPMAKPWDHAAGLLVIEECGGQVISGQRCGYAPGFPQMPLIACGHGAEEIQAIFFPWTGSHSGTARGS</sequence>
<name>A0A1L5PAI2_RHIET</name>
<dbReference type="Gene3D" id="3.40.190.80">
    <property type="match status" value="1"/>
</dbReference>
<dbReference type="PANTHER" id="PTHR20854:SF4">
    <property type="entry name" value="INOSITOL-1-MONOPHOSPHATASE-RELATED"/>
    <property type="match status" value="1"/>
</dbReference>
<evidence type="ECO:0000256" key="2">
    <source>
        <dbReference type="ARBA" id="ARBA00022723"/>
    </source>
</evidence>
<geneLocation type="plasmid" evidence="6">
    <name>prsp8c3a</name>
</geneLocation>
<evidence type="ECO:0000313" key="6">
    <source>
        <dbReference type="Proteomes" id="UP000185109"/>
    </source>
</evidence>
<organism evidence="5 6">
    <name type="scientific">Rhizobium etli 8C-3</name>
    <dbReference type="NCBI Taxonomy" id="538025"/>
    <lineage>
        <taxon>Bacteria</taxon>
        <taxon>Pseudomonadati</taxon>
        <taxon>Pseudomonadota</taxon>
        <taxon>Alphaproteobacteria</taxon>
        <taxon>Hyphomicrobiales</taxon>
        <taxon>Rhizobiaceae</taxon>
        <taxon>Rhizobium/Agrobacterium group</taxon>
        <taxon>Rhizobium</taxon>
    </lineage>
</organism>
<dbReference type="SUPFAM" id="SSF56655">
    <property type="entry name" value="Carbohydrate phosphatase"/>
    <property type="match status" value="1"/>
</dbReference>
<dbReference type="Gene3D" id="3.30.540.10">
    <property type="entry name" value="Fructose-1,6-Bisphosphatase, subunit A, domain 1"/>
    <property type="match status" value="1"/>
</dbReference>
<dbReference type="PANTHER" id="PTHR20854">
    <property type="entry name" value="INOSITOL MONOPHOSPHATASE"/>
    <property type="match status" value="1"/>
</dbReference>
<dbReference type="RefSeq" id="WP_074063615.1">
    <property type="nucleotide sequence ID" value="NZ_CP017242.1"/>
</dbReference>
<dbReference type="GO" id="GO:0046872">
    <property type="term" value="F:metal ion binding"/>
    <property type="evidence" value="ECO:0007669"/>
    <property type="project" value="UniProtKB-KW"/>
</dbReference>
<feature type="binding site" evidence="4">
    <location>
        <position position="74"/>
    </location>
    <ligand>
        <name>Mg(2+)</name>
        <dbReference type="ChEBI" id="CHEBI:18420"/>
        <label>1</label>
        <note>catalytic</note>
    </ligand>
</feature>
<accession>A0A1L5PAI2</accession>
<dbReference type="Pfam" id="PF00459">
    <property type="entry name" value="Inositol_P"/>
    <property type="match status" value="1"/>
</dbReference>
<protein>
    <submittedName>
        <fullName evidence="5">Inositol monophosphatase protein</fullName>
    </submittedName>
</protein>
<keyword evidence="3 4" id="KW-0460">Magnesium</keyword>
<evidence type="ECO:0000313" key="5">
    <source>
        <dbReference type="EMBL" id="APO77207.1"/>
    </source>
</evidence>
<comment type="cofactor">
    <cofactor evidence="4">
        <name>Mg(2+)</name>
        <dbReference type="ChEBI" id="CHEBI:18420"/>
    </cofactor>
</comment>